<protein>
    <submittedName>
        <fullName evidence="2">TraX protein</fullName>
    </submittedName>
</protein>
<dbReference type="AlphaFoldDB" id="A0A2V4W9N5"/>
<keyword evidence="1" id="KW-0812">Transmembrane</keyword>
<name>A0A2V4W9N5_PAEBA</name>
<gene>
    <name evidence="2" type="ORF">DFQ00_101214</name>
</gene>
<evidence type="ECO:0000313" key="3">
    <source>
        <dbReference type="Proteomes" id="UP000247790"/>
    </source>
</evidence>
<feature type="transmembrane region" description="Helical" evidence="1">
    <location>
        <begin position="124"/>
        <end position="147"/>
    </location>
</feature>
<feature type="transmembrane region" description="Helical" evidence="1">
    <location>
        <begin position="28"/>
        <end position="45"/>
    </location>
</feature>
<feature type="transmembrane region" description="Helical" evidence="1">
    <location>
        <begin position="159"/>
        <end position="176"/>
    </location>
</feature>
<reference evidence="2 3" key="1">
    <citation type="submission" date="2018-06" db="EMBL/GenBank/DDBJ databases">
        <title>Genomic Encyclopedia of Type Strains, Phase III (KMG-III): the genomes of soil and plant-associated and newly described type strains.</title>
        <authorList>
            <person name="Whitman W."/>
        </authorList>
    </citation>
    <scope>NUCLEOTIDE SEQUENCE [LARGE SCALE GENOMIC DNA]</scope>
    <source>
        <strain evidence="2 3">CECT 7022</strain>
    </source>
</reference>
<organism evidence="2 3">
    <name type="scientific">Paenibacillus barcinonensis</name>
    <dbReference type="NCBI Taxonomy" id="198119"/>
    <lineage>
        <taxon>Bacteria</taxon>
        <taxon>Bacillati</taxon>
        <taxon>Bacillota</taxon>
        <taxon>Bacilli</taxon>
        <taxon>Bacillales</taxon>
        <taxon>Paenibacillaceae</taxon>
        <taxon>Paenibacillus</taxon>
    </lineage>
</organism>
<proteinExistence type="predicted"/>
<feature type="transmembrane region" description="Helical" evidence="1">
    <location>
        <begin position="101"/>
        <end position="118"/>
    </location>
</feature>
<dbReference type="RefSeq" id="WP_244213652.1">
    <property type="nucleotide sequence ID" value="NZ_CP054614.1"/>
</dbReference>
<feature type="transmembrane region" description="Helical" evidence="1">
    <location>
        <begin position="54"/>
        <end position="70"/>
    </location>
</feature>
<keyword evidence="1" id="KW-1133">Transmembrane helix</keyword>
<accession>A0A2V4W9N5</accession>
<dbReference type="EMBL" id="QJSW01000001">
    <property type="protein sequence ID" value="PYE52281.1"/>
    <property type="molecule type" value="Genomic_DNA"/>
</dbReference>
<sequence>MMQWIAMITMLIDHIGAVFFPHIVELRIIGRIAFPIYAFAIYIGYTHTRDVQKYIWRLFWIAVISQLPFMAAFNHFSLNVVWTLWSALLVLLALDKLPSRLLGILIAVGAGIIMEYTHMDYGMYGLLLVLLFRYFNGPVLVMAHVLLNGLYLLLHHSSLQMYSVLATTGIAIAQYYQAGFRLRGPRWVWRYFYPAHLAIIAVIRWLPQVYIS</sequence>
<dbReference type="InterPro" id="IPR008875">
    <property type="entry name" value="TraX"/>
</dbReference>
<evidence type="ECO:0000256" key="1">
    <source>
        <dbReference type="SAM" id="Phobius"/>
    </source>
</evidence>
<evidence type="ECO:0000313" key="2">
    <source>
        <dbReference type="EMBL" id="PYE52281.1"/>
    </source>
</evidence>
<feature type="transmembrane region" description="Helical" evidence="1">
    <location>
        <begin position="188"/>
        <end position="206"/>
    </location>
</feature>
<keyword evidence="1" id="KW-0472">Membrane</keyword>
<dbReference type="Pfam" id="PF05857">
    <property type="entry name" value="TraX"/>
    <property type="match status" value="1"/>
</dbReference>
<dbReference type="Proteomes" id="UP000247790">
    <property type="component" value="Unassembled WGS sequence"/>
</dbReference>
<comment type="caution">
    <text evidence="2">The sequence shown here is derived from an EMBL/GenBank/DDBJ whole genome shotgun (WGS) entry which is preliminary data.</text>
</comment>